<dbReference type="Proteomes" id="UP000240760">
    <property type="component" value="Unassembled WGS sequence"/>
</dbReference>
<keyword evidence="1" id="KW-0812">Transmembrane</keyword>
<evidence type="ECO:0000313" key="2">
    <source>
        <dbReference type="EMBL" id="PTB76855.1"/>
    </source>
</evidence>
<sequence length="144" mass="16178">MHRRHYTTKGTQKTKEEKIIQQHTYGYHTIRLSAITIWFSSSCFCHASTGQPTISLGKTRHIPMAKPGIMRGNQQQHMDLLIHVPKLPLIILLPALHPSFLVLILSLWARLAFTRWSLRPRGSMEAAPAGVAQRALDVGLHGGE</sequence>
<name>A0A2T4C5M7_TRILO</name>
<keyword evidence="1" id="KW-0472">Membrane</keyword>
<proteinExistence type="predicted"/>
<evidence type="ECO:0000256" key="1">
    <source>
        <dbReference type="SAM" id="Phobius"/>
    </source>
</evidence>
<keyword evidence="1" id="KW-1133">Transmembrane helix</keyword>
<evidence type="ECO:0000313" key="3">
    <source>
        <dbReference type="Proteomes" id="UP000240760"/>
    </source>
</evidence>
<protein>
    <submittedName>
        <fullName evidence="2">Uncharacterized protein</fullName>
    </submittedName>
</protein>
<dbReference type="AlphaFoldDB" id="A0A2T4C5M7"/>
<feature type="transmembrane region" description="Helical" evidence="1">
    <location>
        <begin position="87"/>
        <end position="109"/>
    </location>
</feature>
<gene>
    <name evidence="2" type="ORF">M440DRAFT_1236583</name>
</gene>
<organism evidence="2 3">
    <name type="scientific">Trichoderma longibrachiatum ATCC 18648</name>
    <dbReference type="NCBI Taxonomy" id="983965"/>
    <lineage>
        <taxon>Eukaryota</taxon>
        <taxon>Fungi</taxon>
        <taxon>Dikarya</taxon>
        <taxon>Ascomycota</taxon>
        <taxon>Pezizomycotina</taxon>
        <taxon>Sordariomycetes</taxon>
        <taxon>Hypocreomycetidae</taxon>
        <taxon>Hypocreales</taxon>
        <taxon>Hypocreaceae</taxon>
        <taxon>Trichoderma</taxon>
    </lineage>
</organism>
<keyword evidence="3" id="KW-1185">Reference proteome</keyword>
<accession>A0A2T4C5M7</accession>
<dbReference type="EMBL" id="KZ679131">
    <property type="protein sequence ID" value="PTB76855.1"/>
    <property type="molecule type" value="Genomic_DNA"/>
</dbReference>
<reference evidence="2 3" key="1">
    <citation type="submission" date="2016-07" db="EMBL/GenBank/DDBJ databases">
        <title>Multiple horizontal gene transfer events from other fungi enriched the ability of initially mycotrophic Trichoderma (Ascomycota) to feed on dead plant biomass.</title>
        <authorList>
            <consortium name="DOE Joint Genome Institute"/>
            <person name="Aerts A."/>
            <person name="Atanasova L."/>
            <person name="Chenthamara K."/>
            <person name="Zhang J."/>
            <person name="Grujic M."/>
            <person name="Henrissat B."/>
            <person name="Kuo A."/>
            <person name="Salamov A."/>
            <person name="Lipzen A."/>
            <person name="Labutti K."/>
            <person name="Barry K."/>
            <person name="Miao Y."/>
            <person name="Rahimi M.J."/>
            <person name="Shen Q."/>
            <person name="Grigoriev I.V."/>
            <person name="Kubicek C.P."/>
            <person name="Druzhinina I.S."/>
        </authorList>
    </citation>
    <scope>NUCLEOTIDE SEQUENCE [LARGE SCALE GENOMIC DNA]</scope>
    <source>
        <strain evidence="2 3">ATCC 18648</strain>
    </source>
</reference>